<evidence type="ECO:0000256" key="2">
    <source>
        <dbReference type="ARBA" id="ARBA00022741"/>
    </source>
</evidence>
<dbReference type="EMBL" id="FMVJ01000034">
    <property type="protein sequence ID" value="SCZ14771.1"/>
    <property type="molecule type" value="Genomic_DNA"/>
</dbReference>
<dbReference type="InterPro" id="IPR041027">
    <property type="entry name" value="FtsK_alpha"/>
</dbReference>
<evidence type="ECO:0000256" key="1">
    <source>
        <dbReference type="ARBA" id="ARBA00006474"/>
    </source>
</evidence>
<dbReference type="InterPro" id="IPR050206">
    <property type="entry name" value="FtsK/SpoIIIE/SftA"/>
</dbReference>
<evidence type="ECO:0000256" key="4">
    <source>
        <dbReference type="ARBA" id="ARBA00023125"/>
    </source>
</evidence>
<feature type="compositionally biased region" description="Basic and acidic residues" evidence="6">
    <location>
        <begin position="39"/>
        <end position="60"/>
    </location>
</feature>
<keyword evidence="2" id="KW-0547">Nucleotide-binding</keyword>
<feature type="non-terminal residue" evidence="9">
    <location>
        <position position="1"/>
    </location>
</feature>
<feature type="region of interest" description="Disordered" evidence="6">
    <location>
        <begin position="33"/>
        <end position="69"/>
    </location>
</feature>
<organism evidence="9 10">
    <name type="scientific">Microvirga guangxiensis</name>
    <dbReference type="NCBI Taxonomy" id="549386"/>
    <lineage>
        <taxon>Bacteria</taxon>
        <taxon>Pseudomonadati</taxon>
        <taxon>Pseudomonadota</taxon>
        <taxon>Alphaproteobacteria</taxon>
        <taxon>Hyphomicrobiales</taxon>
        <taxon>Methylobacteriaceae</taxon>
        <taxon>Microvirga</taxon>
    </lineage>
</organism>
<feature type="non-terminal residue" evidence="9">
    <location>
        <position position="550"/>
    </location>
</feature>
<accession>A0A1G5LQM1</accession>
<dbReference type="InterPro" id="IPR027417">
    <property type="entry name" value="P-loop_NTPase"/>
</dbReference>
<evidence type="ECO:0000256" key="5">
    <source>
        <dbReference type="ARBA" id="ARBA00025923"/>
    </source>
</evidence>
<dbReference type="InterPro" id="IPR002543">
    <property type="entry name" value="FtsK_dom"/>
</dbReference>
<gene>
    <name evidence="9" type="ORF">SAMN02927923_04585</name>
</gene>
<sequence>SRSSGTLFSPPTDLPVLMHKPFKPNDFLPTAVQQAGRTPRLEAETQERDGSVETGRDKSAWETPWSSAGEAEPGWWKAFALDKDVRATRTPDRIIKKQSETNVVALSSGEAIDIVRLARAADRSCTEAIRRRLERLRNAAEPNSLGFSTFELETEGSPVVQSIHPAGGMVSVEEPPIPIERIEDVATASAANSADVYEHLETRLNGVDIANCEVVSDCSSTEQASLRHQGELLLPVAIEKARPVFSGFAFQSSLYKISVFFKPESSIDLSIEDDPHDGGPIITEDADSIDNQESLSGMSEWIEPEDVAIPEIGVLAPEQNAEEIDPCYLSLYSEEISSSLELIEISENADRSAFATANIGTLASDVSVSAGQAVVAQVINFPKVERTRNTGYELPDVQLLAEPPESEGPVLTEDILEERAGRVEKVIRDFGVKGEVIHVRPGPVVTLYELEPAPGVKSSRVIALSDDIARSMSAVSARVAVVPGRNAIGIELPNDTRETVYLREMLESEDFKGSTQKLPLCLGKTIGGEPVIADLARMPHLLVAGTTGSG</sequence>
<dbReference type="AlphaFoldDB" id="A0A1G5LQM1"/>
<comment type="subunit">
    <text evidence="5">Homohexamer. Forms a ring that surrounds DNA.</text>
</comment>
<dbReference type="Gene3D" id="3.40.50.300">
    <property type="entry name" value="P-loop containing nucleotide triphosphate hydrolases"/>
    <property type="match status" value="1"/>
</dbReference>
<dbReference type="PANTHER" id="PTHR22683">
    <property type="entry name" value="SPORULATION PROTEIN RELATED"/>
    <property type="match status" value="1"/>
</dbReference>
<dbReference type="Pfam" id="PF01580">
    <property type="entry name" value="FtsK_SpoIIIE"/>
    <property type="match status" value="1"/>
</dbReference>
<name>A0A1G5LQM1_9HYPH</name>
<dbReference type="Proteomes" id="UP000199569">
    <property type="component" value="Unassembled WGS sequence"/>
</dbReference>
<dbReference type="Pfam" id="PF17854">
    <property type="entry name" value="FtsK_alpha"/>
    <property type="match status" value="1"/>
</dbReference>
<comment type="similarity">
    <text evidence="1">Belongs to the FtsK/SpoIIIE/SftA family.</text>
</comment>
<proteinExistence type="inferred from homology"/>
<reference evidence="9 10" key="1">
    <citation type="submission" date="2016-10" db="EMBL/GenBank/DDBJ databases">
        <authorList>
            <person name="de Groot N.N."/>
        </authorList>
    </citation>
    <scope>NUCLEOTIDE SEQUENCE [LARGE SCALE GENOMIC DNA]</scope>
    <source>
        <strain evidence="9 10">CGMCC 1.7666</strain>
    </source>
</reference>
<evidence type="ECO:0000313" key="9">
    <source>
        <dbReference type="EMBL" id="SCZ14771.1"/>
    </source>
</evidence>
<dbReference type="PANTHER" id="PTHR22683:SF41">
    <property type="entry name" value="DNA TRANSLOCASE FTSK"/>
    <property type="match status" value="1"/>
</dbReference>
<dbReference type="GO" id="GO:0005524">
    <property type="term" value="F:ATP binding"/>
    <property type="evidence" value="ECO:0007669"/>
    <property type="project" value="UniProtKB-KW"/>
</dbReference>
<keyword evidence="10" id="KW-1185">Reference proteome</keyword>
<dbReference type="STRING" id="549386.SAMN02927923_04585"/>
<evidence type="ECO:0000256" key="6">
    <source>
        <dbReference type="SAM" id="MobiDB-lite"/>
    </source>
</evidence>
<feature type="domain" description="FtsK alpha" evidence="8">
    <location>
        <begin position="394"/>
        <end position="494"/>
    </location>
</feature>
<protein>
    <submittedName>
        <fullName evidence="9">FtsK/SpoIIIE family protein</fullName>
    </submittedName>
</protein>
<dbReference type="GO" id="GO:0003677">
    <property type="term" value="F:DNA binding"/>
    <property type="evidence" value="ECO:0007669"/>
    <property type="project" value="UniProtKB-KW"/>
</dbReference>
<keyword evidence="3" id="KW-0067">ATP-binding</keyword>
<evidence type="ECO:0000256" key="3">
    <source>
        <dbReference type="ARBA" id="ARBA00022840"/>
    </source>
</evidence>
<dbReference type="Gene3D" id="3.30.980.40">
    <property type="match status" value="1"/>
</dbReference>
<feature type="domain" description="FtsK" evidence="7">
    <location>
        <begin position="502"/>
        <end position="550"/>
    </location>
</feature>
<evidence type="ECO:0000259" key="8">
    <source>
        <dbReference type="Pfam" id="PF17854"/>
    </source>
</evidence>
<evidence type="ECO:0000313" key="10">
    <source>
        <dbReference type="Proteomes" id="UP000199569"/>
    </source>
</evidence>
<keyword evidence="4" id="KW-0238">DNA-binding</keyword>
<evidence type="ECO:0000259" key="7">
    <source>
        <dbReference type="Pfam" id="PF01580"/>
    </source>
</evidence>